<gene>
    <name evidence="1" type="ORF">X798_03468</name>
</gene>
<protein>
    <submittedName>
        <fullName evidence="1">Uncharacterized protein</fullName>
    </submittedName>
</protein>
<evidence type="ECO:0000313" key="2">
    <source>
        <dbReference type="Proteomes" id="UP000242913"/>
    </source>
</evidence>
<name>A0A238BW05_9BILA</name>
<keyword evidence="2" id="KW-1185">Reference proteome</keyword>
<proteinExistence type="predicted"/>
<reference evidence="1 2" key="1">
    <citation type="submission" date="2015-12" db="EMBL/GenBank/DDBJ databases">
        <title>Draft genome of the nematode, Onchocerca flexuosa.</title>
        <authorList>
            <person name="Mitreva M."/>
        </authorList>
    </citation>
    <scope>NUCLEOTIDE SEQUENCE [LARGE SCALE GENOMIC DNA]</scope>
    <source>
        <strain evidence="1">Red Deer</strain>
    </source>
</reference>
<organism evidence="1 2">
    <name type="scientific">Onchocerca flexuosa</name>
    <dbReference type="NCBI Taxonomy" id="387005"/>
    <lineage>
        <taxon>Eukaryota</taxon>
        <taxon>Metazoa</taxon>
        <taxon>Ecdysozoa</taxon>
        <taxon>Nematoda</taxon>
        <taxon>Chromadorea</taxon>
        <taxon>Rhabditida</taxon>
        <taxon>Spirurina</taxon>
        <taxon>Spiruromorpha</taxon>
        <taxon>Filarioidea</taxon>
        <taxon>Onchocercidae</taxon>
        <taxon>Onchocerca</taxon>
    </lineage>
</organism>
<dbReference type="EMBL" id="KZ269993">
    <property type="protein sequence ID" value="OZC09511.1"/>
    <property type="molecule type" value="Genomic_DNA"/>
</dbReference>
<evidence type="ECO:0000313" key="1">
    <source>
        <dbReference type="EMBL" id="OZC09511.1"/>
    </source>
</evidence>
<accession>A0A238BW05</accession>
<sequence length="107" mass="12376">MCDCHISTKFKPFSKTGCLKTKLIIVIETFKIDKTRVEVDTSKNSVADDDKSIAGRFLDFMRTDKLGNNIKLKIKMFVPEFNFIRNDIGMTKTPIHTSHNEKNYQLM</sequence>
<dbReference type="AlphaFoldDB" id="A0A238BW05"/>
<dbReference type="Proteomes" id="UP000242913">
    <property type="component" value="Unassembled WGS sequence"/>
</dbReference>